<accession>A0A9W9ZWI3</accession>
<evidence type="ECO:0000313" key="3">
    <source>
        <dbReference type="Proteomes" id="UP001163046"/>
    </source>
</evidence>
<gene>
    <name evidence="2" type="ORF">OS493_032997</name>
</gene>
<protein>
    <submittedName>
        <fullName evidence="2">Uncharacterized protein</fullName>
    </submittedName>
</protein>
<evidence type="ECO:0000256" key="1">
    <source>
        <dbReference type="SAM" id="MobiDB-lite"/>
    </source>
</evidence>
<feature type="region of interest" description="Disordered" evidence="1">
    <location>
        <begin position="92"/>
        <end position="142"/>
    </location>
</feature>
<dbReference type="OrthoDB" id="10468826at2759"/>
<keyword evidence="3" id="KW-1185">Reference proteome</keyword>
<feature type="region of interest" description="Disordered" evidence="1">
    <location>
        <begin position="35"/>
        <end position="75"/>
    </location>
</feature>
<sequence>MFVSVLFVTCQCRDLMEKMKKRRAAMEATIMSDAGSYRSDTEDTPQRTVTPAHADTSLRPVTGTEIETLSPGGDTMVESLQDLEEEGDMLQDLQTRRQQRKEEMSNTFGGSGGAWGEERSNVDTPSPAGPSRLGEPGPDFSK</sequence>
<dbReference type="EMBL" id="MU825438">
    <property type="protein sequence ID" value="KAJ7389193.1"/>
    <property type="molecule type" value="Genomic_DNA"/>
</dbReference>
<evidence type="ECO:0000313" key="2">
    <source>
        <dbReference type="EMBL" id="KAJ7389193.1"/>
    </source>
</evidence>
<dbReference type="Proteomes" id="UP001163046">
    <property type="component" value="Unassembled WGS sequence"/>
</dbReference>
<proteinExistence type="predicted"/>
<name>A0A9W9ZWI3_9CNID</name>
<dbReference type="AlphaFoldDB" id="A0A9W9ZWI3"/>
<organism evidence="2 3">
    <name type="scientific">Desmophyllum pertusum</name>
    <dbReference type="NCBI Taxonomy" id="174260"/>
    <lineage>
        <taxon>Eukaryota</taxon>
        <taxon>Metazoa</taxon>
        <taxon>Cnidaria</taxon>
        <taxon>Anthozoa</taxon>
        <taxon>Hexacorallia</taxon>
        <taxon>Scleractinia</taxon>
        <taxon>Caryophylliina</taxon>
        <taxon>Caryophylliidae</taxon>
        <taxon>Desmophyllum</taxon>
    </lineage>
</organism>
<reference evidence="2" key="1">
    <citation type="submission" date="2023-01" db="EMBL/GenBank/DDBJ databases">
        <title>Genome assembly of the deep-sea coral Lophelia pertusa.</title>
        <authorList>
            <person name="Herrera S."/>
            <person name="Cordes E."/>
        </authorList>
    </citation>
    <scope>NUCLEOTIDE SEQUENCE</scope>
    <source>
        <strain evidence="2">USNM1676648</strain>
        <tissue evidence="2">Polyp</tissue>
    </source>
</reference>
<comment type="caution">
    <text evidence="2">The sequence shown here is derived from an EMBL/GenBank/DDBJ whole genome shotgun (WGS) entry which is preliminary data.</text>
</comment>